<dbReference type="AlphaFoldDB" id="A0A315XVV9"/>
<name>A0A315XVV9_RUMFL</name>
<dbReference type="RefSeq" id="WP_109727165.1">
    <property type="nucleotide sequence ID" value="NZ_QGDI01000010.1"/>
</dbReference>
<protein>
    <submittedName>
        <fullName evidence="1">Uncharacterized protein</fullName>
    </submittedName>
</protein>
<evidence type="ECO:0000313" key="2">
    <source>
        <dbReference type="Proteomes" id="UP000245720"/>
    </source>
</evidence>
<gene>
    <name evidence="1" type="ORF">IE37_02431</name>
</gene>
<sequence length="597" mass="70712">MDDIKDKLTDFISTSFDELSDNDVPVFKQIKSVFNVASAGKGVIDASHDTRFEKFLAVIKNDLKRLARYPRTDTNHLELLVIKLKELMISCDYDQLELFIDENALEKKLRETESIPSESVLPKEVAHIIRDNIARIVSPEDWHKKTFEKLDDLSSVTKENIERFDKKLEWLDKRLYQLQQEMLDEGTFQEYLENKLLPQHFIHRQNRFHYLNKNIRFHGRIMEITQIERFLFCEQEVAVWAISGQGGVGKSKFVRNICERNQYFFNVVWLEKDDFTKINGITKGYKCDKPVLFVCDYADEKEKDVIELIKKMRDAQVKSRFLLLVRQKEMYERCERYAVIKEHHYYYLDGDKITPLDLSRKEYDIKLDTYKEIIEDFRAAYYNDKTLKEEDYQNILDLANKISPNNSQNQSASRCLFILLITDAILSGADKTKMDYNELLQSYFKRNQSHVEGECIDNGMHLLALATALNGLDISDSGLPEFIKEDINAINNVYTNKEKRADFLNKLSDGYFDKETNILYPIEPDIIGEFVFLWQFFDCIFDEKREKWLDHLSERFDDENDDYFTNFLIRCQANWKDKGEKLSSMINQRWEEQQDET</sequence>
<reference evidence="1 2" key="1">
    <citation type="submission" date="2018-05" db="EMBL/GenBank/DDBJ databases">
        <title>The Hungate 1000. A catalogue of reference genomes from the rumen microbiome.</title>
        <authorList>
            <person name="Kelly W."/>
        </authorList>
    </citation>
    <scope>NUCLEOTIDE SEQUENCE [LARGE SCALE GENOMIC DNA]</scope>
    <source>
        <strain evidence="1 2">SAb67</strain>
    </source>
</reference>
<dbReference type="InterPro" id="IPR027417">
    <property type="entry name" value="P-loop_NTPase"/>
</dbReference>
<organism evidence="1 2">
    <name type="scientific">Ruminococcus flavefaciens</name>
    <dbReference type="NCBI Taxonomy" id="1265"/>
    <lineage>
        <taxon>Bacteria</taxon>
        <taxon>Bacillati</taxon>
        <taxon>Bacillota</taxon>
        <taxon>Clostridia</taxon>
        <taxon>Eubacteriales</taxon>
        <taxon>Oscillospiraceae</taxon>
        <taxon>Ruminococcus</taxon>
    </lineage>
</organism>
<comment type="caution">
    <text evidence="1">The sequence shown here is derived from an EMBL/GenBank/DDBJ whole genome shotgun (WGS) entry which is preliminary data.</text>
</comment>
<dbReference type="Gene3D" id="3.40.50.300">
    <property type="entry name" value="P-loop containing nucleotide triphosphate hydrolases"/>
    <property type="match status" value="1"/>
</dbReference>
<dbReference type="EMBL" id="QGDI01000010">
    <property type="protein sequence ID" value="PWJ11208.1"/>
    <property type="molecule type" value="Genomic_DNA"/>
</dbReference>
<dbReference type="SUPFAM" id="SSF52540">
    <property type="entry name" value="P-loop containing nucleoside triphosphate hydrolases"/>
    <property type="match status" value="1"/>
</dbReference>
<proteinExistence type="predicted"/>
<accession>A0A315XVV9</accession>
<evidence type="ECO:0000313" key="1">
    <source>
        <dbReference type="EMBL" id="PWJ11208.1"/>
    </source>
</evidence>
<dbReference type="Proteomes" id="UP000245720">
    <property type="component" value="Unassembled WGS sequence"/>
</dbReference>
<dbReference type="OrthoDB" id="1813763at2"/>